<dbReference type="AlphaFoldDB" id="A0A370BB96"/>
<dbReference type="SUPFAM" id="SSF46689">
    <property type="entry name" value="Homeodomain-like"/>
    <property type="match status" value="2"/>
</dbReference>
<feature type="domain" description="HTH araC/xylS-type" evidence="3">
    <location>
        <begin position="244"/>
        <end position="342"/>
    </location>
</feature>
<dbReference type="Gene3D" id="1.10.10.60">
    <property type="entry name" value="Homeodomain-like"/>
    <property type="match status" value="1"/>
</dbReference>
<proteinExistence type="predicted"/>
<evidence type="ECO:0000256" key="2">
    <source>
        <dbReference type="ARBA" id="ARBA00023163"/>
    </source>
</evidence>
<sequence>MPPTLGSRHLRRHGARTAQTCLILSRGQGYGVVAEDGAVAEDRAVTQDRAVAEGRARDRSALDGLAAAITRHRDGLWSETAAPRLTLVALDEFIAPIDIVYEPMICFIVDGAKRAVAGDRQWVTGRGEMFLNTLVLPVTAVFERVPYRAAVLRLDSGVLADLLVELDDARPPASRAAGEQISAPMSPQLVDALTRWVRLLDTPDDIRPLAARTESEILYRLLSGPLGTALRQFTLSGSSAARVRAVAAWISAHYAEPLSIGTLAALAHMSPATLHRRFKAATGMSPLRFQKQLRLQEARRRLVAGDTTAALVAEAVGYVSATQFNREYRRAYGLPPAQDAVRLRDRLTSAERG</sequence>
<dbReference type="Pfam" id="PF12833">
    <property type="entry name" value="HTH_18"/>
    <property type="match status" value="1"/>
</dbReference>
<dbReference type="PANTHER" id="PTHR43436:SF1">
    <property type="entry name" value="TRANSCRIPTIONAL REGULATORY PROTEIN"/>
    <property type="match status" value="1"/>
</dbReference>
<dbReference type="PROSITE" id="PS01124">
    <property type="entry name" value="HTH_ARAC_FAMILY_2"/>
    <property type="match status" value="1"/>
</dbReference>
<dbReference type="InterPro" id="IPR009594">
    <property type="entry name" value="Tscrpt_reg_HTH_AraC_N"/>
</dbReference>
<evidence type="ECO:0000256" key="1">
    <source>
        <dbReference type="ARBA" id="ARBA00023015"/>
    </source>
</evidence>
<protein>
    <submittedName>
        <fullName evidence="4">AraC family transcriptional regulator</fullName>
    </submittedName>
</protein>
<keyword evidence="2" id="KW-0804">Transcription</keyword>
<gene>
    <name evidence="4" type="ORF">DVH02_11875</name>
</gene>
<dbReference type="InterPro" id="IPR018060">
    <property type="entry name" value="HTH_AraC"/>
</dbReference>
<keyword evidence="5" id="KW-1185">Reference proteome</keyword>
<comment type="caution">
    <text evidence="4">The sequence shown here is derived from an EMBL/GenBank/DDBJ whole genome shotgun (WGS) entry which is preliminary data.</text>
</comment>
<dbReference type="GO" id="GO:0003700">
    <property type="term" value="F:DNA-binding transcription factor activity"/>
    <property type="evidence" value="ECO:0007669"/>
    <property type="project" value="InterPro"/>
</dbReference>
<dbReference type="Proteomes" id="UP000253741">
    <property type="component" value="Unassembled WGS sequence"/>
</dbReference>
<dbReference type="EMBL" id="QQNA01000081">
    <property type="protein sequence ID" value="RDG37922.1"/>
    <property type="molecule type" value="Genomic_DNA"/>
</dbReference>
<dbReference type="OrthoDB" id="34150at2"/>
<dbReference type="InterPro" id="IPR009057">
    <property type="entry name" value="Homeodomain-like_sf"/>
</dbReference>
<organism evidence="4 5">
    <name type="scientific">Streptomyces corynorhini</name>
    <dbReference type="NCBI Taxonomy" id="2282652"/>
    <lineage>
        <taxon>Bacteria</taxon>
        <taxon>Bacillati</taxon>
        <taxon>Actinomycetota</taxon>
        <taxon>Actinomycetes</taxon>
        <taxon>Kitasatosporales</taxon>
        <taxon>Streptomycetaceae</taxon>
        <taxon>Streptomyces</taxon>
    </lineage>
</organism>
<evidence type="ECO:0000313" key="5">
    <source>
        <dbReference type="Proteomes" id="UP000253741"/>
    </source>
</evidence>
<dbReference type="Pfam" id="PF06719">
    <property type="entry name" value="AraC_N"/>
    <property type="match status" value="1"/>
</dbReference>
<dbReference type="PANTHER" id="PTHR43436">
    <property type="entry name" value="ARAC-FAMILY TRANSCRIPTIONAL REGULATOR"/>
    <property type="match status" value="1"/>
</dbReference>
<evidence type="ECO:0000259" key="3">
    <source>
        <dbReference type="PROSITE" id="PS01124"/>
    </source>
</evidence>
<dbReference type="SMART" id="SM00342">
    <property type="entry name" value="HTH_ARAC"/>
    <property type="match status" value="1"/>
</dbReference>
<keyword evidence="1" id="KW-0805">Transcription regulation</keyword>
<evidence type="ECO:0000313" key="4">
    <source>
        <dbReference type="EMBL" id="RDG37922.1"/>
    </source>
</evidence>
<dbReference type="GO" id="GO:0043565">
    <property type="term" value="F:sequence-specific DNA binding"/>
    <property type="evidence" value="ECO:0007669"/>
    <property type="project" value="InterPro"/>
</dbReference>
<name>A0A370BB96_9ACTN</name>
<accession>A0A370BB96</accession>
<reference evidence="4 5" key="1">
    <citation type="submission" date="2018-07" db="EMBL/GenBank/DDBJ databases">
        <title>Streptomyces species from bats.</title>
        <authorList>
            <person name="Dunlap C."/>
        </authorList>
    </citation>
    <scope>NUCLEOTIDE SEQUENCE [LARGE SCALE GENOMIC DNA]</scope>
    <source>
        <strain evidence="4 5">AC230</strain>
    </source>
</reference>